<dbReference type="InterPro" id="IPR036188">
    <property type="entry name" value="FAD/NAD-bd_sf"/>
</dbReference>
<evidence type="ECO:0000256" key="3">
    <source>
        <dbReference type="ARBA" id="ARBA00022630"/>
    </source>
</evidence>
<keyword evidence="4" id="KW-0274">FAD</keyword>
<dbReference type="GO" id="GO:0004499">
    <property type="term" value="F:N,N-dimethylaniline monooxygenase activity"/>
    <property type="evidence" value="ECO:0007669"/>
    <property type="project" value="InterPro"/>
</dbReference>
<organism evidence="7 8">
    <name type="scientific">Primorskyibacter flagellatus</name>
    <dbReference type="NCBI Taxonomy" id="1387277"/>
    <lineage>
        <taxon>Bacteria</taxon>
        <taxon>Pseudomonadati</taxon>
        <taxon>Pseudomonadota</taxon>
        <taxon>Alphaproteobacteria</taxon>
        <taxon>Rhodobacterales</taxon>
        <taxon>Roseobacteraceae</taxon>
        <taxon>Primorskyibacter</taxon>
    </lineage>
</organism>
<keyword evidence="6 7" id="KW-0503">Monooxygenase</keyword>
<keyword evidence="8" id="KW-1185">Reference proteome</keyword>
<dbReference type="SUPFAM" id="SSF51905">
    <property type="entry name" value="FAD/NAD(P)-binding domain"/>
    <property type="match status" value="1"/>
</dbReference>
<gene>
    <name evidence="7" type="ORF">GCM10011360_10170</name>
</gene>
<evidence type="ECO:0000256" key="1">
    <source>
        <dbReference type="ARBA" id="ARBA00001974"/>
    </source>
</evidence>
<dbReference type="Gene3D" id="3.50.50.60">
    <property type="entry name" value="FAD/NAD(P)-binding domain"/>
    <property type="match status" value="2"/>
</dbReference>
<sequence length="500" mass="56599">MNQQSAIGSDDRLTQIDHTLDVLIVGAGISGICAARYLKVDRPGDSFAVLDDQESFGGTWQTHRYPGIRSDSDLHTFGYGFKPWVGPPIATAEEIRAYMGETIAENDLGDAIHYGWRVGWAEWSSRDSLWTVEAVRAATGQRVQLRARFLWMCQGYYRHSRGYTPDWPGLDDFGGDVIHPQHWPEDYDYSGRRMVVIGSGATAATLVPNVAEEVAHVTMLQRSPTWFASERNEITIASQLRNLQVDEAWIHEIVRRQILVNSRDFATLCFEKPEQVKADLLENARKALGDDYDLATHFTPTYDPWRQRLARIPNGDLFKAIASGKASVVTDHIERFETGGIRLRSGTLLEADVVVTATGFDLCAFGDIDFAVDGRPVDFHDTVGYRGMMFTGVPNLVWVMGYFRSSWTLRAEIIAQFVTRLLGHMRDRQAASVVPQVPDPEMELFDWAEEDDFNPGYLMRGQHLLPKRGAETEWKLSQDYWVEKDEFAAIDLESEVFRYG</sequence>
<keyword evidence="3" id="KW-0285">Flavoprotein</keyword>
<accession>A0A917A4T8</accession>
<name>A0A917A4T8_9RHOB</name>
<protein>
    <submittedName>
        <fullName evidence="7">Flavin-binding family monooxygenase</fullName>
    </submittedName>
</protein>
<proteinExistence type="inferred from homology"/>
<dbReference type="Pfam" id="PF13450">
    <property type="entry name" value="NAD_binding_8"/>
    <property type="match status" value="1"/>
</dbReference>
<reference evidence="8" key="1">
    <citation type="journal article" date="2019" name="Int. J. Syst. Evol. Microbiol.">
        <title>The Global Catalogue of Microorganisms (GCM) 10K type strain sequencing project: providing services to taxonomists for standard genome sequencing and annotation.</title>
        <authorList>
            <consortium name="The Broad Institute Genomics Platform"/>
            <consortium name="The Broad Institute Genome Sequencing Center for Infectious Disease"/>
            <person name="Wu L."/>
            <person name="Ma J."/>
        </authorList>
    </citation>
    <scope>NUCLEOTIDE SEQUENCE [LARGE SCALE GENOMIC DNA]</scope>
    <source>
        <strain evidence="8">CGMCC 1.12664</strain>
    </source>
</reference>
<dbReference type="EMBL" id="BMFJ01000001">
    <property type="protein sequence ID" value="GGE23544.1"/>
    <property type="molecule type" value="Genomic_DNA"/>
</dbReference>
<evidence type="ECO:0000256" key="6">
    <source>
        <dbReference type="ARBA" id="ARBA00023033"/>
    </source>
</evidence>
<evidence type="ECO:0000256" key="5">
    <source>
        <dbReference type="ARBA" id="ARBA00023002"/>
    </source>
</evidence>
<dbReference type="AlphaFoldDB" id="A0A917A4T8"/>
<evidence type="ECO:0000256" key="4">
    <source>
        <dbReference type="ARBA" id="ARBA00022827"/>
    </source>
</evidence>
<evidence type="ECO:0000313" key="8">
    <source>
        <dbReference type="Proteomes" id="UP000612855"/>
    </source>
</evidence>
<comment type="similarity">
    <text evidence="2">Belongs to the FAD-binding monooxygenase family.</text>
</comment>
<comment type="cofactor">
    <cofactor evidence="1">
        <name>FAD</name>
        <dbReference type="ChEBI" id="CHEBI:57692"/>
    </cofactor>
</comment>
<dbReference type="GO" id="GO:0050661">
    <property type="term" value="F:NADP binding"/>
    <property type="evidence" value="ECO:0007669"/>
    <property type="project" value="InterPro"/>
</dbReference>
<dbReference type="PANTHER" id="PTHR43872:SF1">
    <property type="entry name" value="MONOOXYGENASE, PUTATIVE (AFU_ORTHOLOGUE AFUA_8G02570)-RELATED"/>
    <property type="match status" value="1"/>
</dbReference>
<dbReference type="InterPro" id="IPR051820">
    <property type="entry name" value="FAD-binding_MO"/>
</dbReference>
<dbReference type="GO" id="GO:0050660">
    <property type="term" value="F:flavin adenine dinucleotide binding"/>
    <property type="evidence" value="ECO:0007669"/>
    <property type="project" value="InterPro"/>
</dbReference>
<dbReference type="Pfam" id="PF00743">
    <property type="entry name" value="FMO-like"/>
    <property type="match status" value="1"/>
</dbReference>
<dbReference type="RefSeq" id="WP_188476582.1">
    <property type="nucleotide sequence ID" value="NZ_BMFJ01000001.1"/>
</dbReference>
<evidence type="ECO:0000313" key="7">
    <source>
        <dbReference type="EMBL" id="GGE23544.1"/>
    </source>
</evidence>
<dbReference type="InterPro" id="IPR020946">
    <property type="entry name" value="Flavin_mOase-like"/>
</dbReference>
<keyword evidence="5" id="KW-0560">Oxidoreductase</keyword>
<dbReference type="PANTHER" id="PTHR43872">
    <property type="entry name" value="MONOOXYGENASE, PUTATIVE (AFU_ORTHOLOGUE AFUA_8G02570)-RELATED"/>
    <property type="match status" value="1"/>
</dbReference>
<evidence type="ECO:0000256" key="2">
    <source>
        <dbReference type="ARBA" id="ARBA00010139"/>
    </source>
</evidence>
<dbReference type="Proteomes" id="UP000612855">
    <property type="component" value="Unassembled WGS sequence"/>
</dbReference>
<comment type="caution">
    <text evidence="7">The sequence shown here is derived from an EMBL/GenBank/DDBJ whole genome shotgun (WGS) entry which is preliminary data.</text>
</comment>